<feature type="region of interest" description="Disordered" evidence="3">
    <location>
        <begin position="347"/>
        <end position="386"/>
    </location>
</feature>
<dbReference type="InterPro" id="IPR011006">
    <property type="entry name" value="CheY-like_superfamily"/>
</dbReference>
<dbReference type="Gene3D" id="3.40.50.2300">
    <property type="match status" value="1"/>
</dbReference>
<dbReference type="Proteomes" id="UP000009026">
    <property type="component" value="Chromosome"/>
</dbReference>
<gene>
    <name evidence="5" type="ORF">A176_006287</name>
</gene>
<evidence type="ECO:0000256" key="1">
    <source>
        <dbReference type="ARBA" id="ARBA00022553"/>
    </source>
</evidence>
<dbReference type="RefSeq" id="WP_002637898.1">
    <property type="nucleotide sequence ID" value="NZ_CP012109.1"/>
</dbReference>
<keyword evidence="1 2" id="KW-0597">Phosphoprotein</keyword>
<protein>
    <submittedName>
        <fullName evidence="5">Chemotaxis regulator-transmits chemoreceptor signals to flagelllar motor components CheY</fullName>
    </submittedName>
</protein>
<name>A0A0H4X6Z7_9BACT</name>
<dbReference type="KEGG" id="mym:A176_006287"/>
<dbReference type="AlphaFoldDB" id="A0A0H4X6Z7"/>
<dbReference type="PROSITE" id="PS50110">
    <property type="entry name" value="RESPONSE_REGULATORY"/>
    <property type="match status" value="1"/>
</dbReference>
<keyword evidence="6" id="KW-1185">Reference proteome</keyword>
<dbReference type="eggNOG" id="COG3437">
    <property type="taxonomic scope" value="Bacteria"/>
</dbReference>
<dbReference type="SMART" id="SM00448">
    <property type="entry name" value="REC"/>
    <property type="match status" value="1"/>
</dbReference>
<evidence type="ECO:0000313" key="6">
    <source>
        <dbReference type="Proteomes" id="UP000009026"/>
    </source>
</evidence>
<reference evidence="5 6" key="1">
    <citation type="journal article" date="2016" name="PLoS ONE">
        <title>Complete Genome Sequence and Comparative Genomics of a Novel Myxobacterium Myxococcus hansupus.</title>
        <authorList>
            <person name="Sharma G."/>
            <person name="Narwani T."/>
            <person name="Subramanian S."/>
        </authorList>
    </citation>
    <scope>NUCLEOTIDE SEQUENCE [LARGE SCALE GENOMIC DNA]</scope>
    <source>
        <strain evidence="6">mixupus</strain>
    </source>
</reference>
<dbReference type="PATRIC" id="fig|1297742.4.peg.6378"/>
<feature type="modified residue" description="4-aspartylphosphate" evidence="2">
    <location>
        <position position="68"/>
    </location>
</feature>
<feature type="domain" description="Response regulatory" evidence="4">
    <location>
        <begin position="19"/>
        <end position="136"/>
    </location>
</feature>
<dbReference type="InterPro" id="IPR050595">
    <property type="entry name" value="Bact_response_regulator"/>
</dbReference>
<dbReference type="EMBL" id="CP012109">
    <property type="protein sequence ID" value="AKQ69375.1"/>
    <property type="molecule type" value="Genomic_DNA"/>
</dbReference>
<accession>A0A0H4X6Z7</accession>
<evidence type="ECO:0000256" key="2">
    <source>
        <dbReference type="PROSITE-ProRule" id="PRU00169"/>
    </source>
</evidence>
<dbReference type="PANTHER" id="PTHR44591:SF3">
    <property type="entry name" value="RESPONSE REGULATORY DOMAIN-CONTAINING PROTEIN"/>
    <property type="match status" value="1"/>
</dbReference>
<dbReference type="Gene3D" id="3.30.450.20">
    <property type="entry name" value="PAS domain"/>
    <property type="match status" value="1"/>
</dbReference>
<proteinExistence type="predicted"/>
<evidence type="ECO:0000259" key="4">
    <source>
        <dbReference type="PROSITE" id="PS50110"/>
    </source>
</evidence>
<dbReference type="SUPFAM" id="SSF52172">
    <property type="entry name" value="CheY-like"/>
    <property type="match status" value="1"/>
</dbReference>
<keyword evidence="5" id="KW-0675">Receptor</keyword>
<dbReference type="OrthoDB" id="9760752at2"/>
<dbReference type="GO" id="GO:0000160">
    <property type="term" value="P:phosphorelay signal transduction system"/>
    <property type="evidence" value="ECO:0007669"/>
    <property type="project" value="InterPro"/>
</dbReference>
<dbReference type="PANTHER" id="PTHR44591">
    <property type="entry name" value="STRESS RESPONSE REGULATOR PROTEIN 1"/>
    <property type="match status" value="1"/>
</dbReference>
<sequence>MTGGPTRERLPTPPLEPASLLLVDDQQENLLALEATLAPLGQRLITARSGREALRHLLTQDFAVILLDVVMPDMDGFETAQLIRERERSRGTPLIFLTGLSRGPHPELRGYAMGAVDYLLKPFEPSILRSKVSVFVELFRKTELVRRQAEALREAQQREHARELLEAQRRVEAERLRSEASRNQHRWLEAVLAALPMPLALVEPGSGHTLLANKAAQGLAAGCLAYREARVLHADACFRGEDGRRLAEEALPLRRATRGEVFQAFPVEWEVNGRRGSVLAYCERLPRMHGRPETMLLALMDVTALRATASHGWLPLPVTEHIATLEARGEDAGSLARLIDVLRNLPGLSTGRPGQEHADGSSPAEDSGQADNLNAPGGEHRRARNG</sequence>
<evidence type="ECO:0000313" key="5">
    <source>
        <dbReference type="EMBL" id="AKQ69375.1"/>
    </source>
</evidence>
<organism evidence="5 6">
    <name type="scientific">Pseudomyxococcus hansupus</name>
    <dbReference type="NCBI Taxonomy" id="1297742"/>
    <lineage>
        <taxon>Bacteria</taxon>
        <taxon>Pseudomonadati</taxon>
        <taxon>Myxococcota</taxon>
        <taxon>Myxococcia</taxon>
        <taxon>Myxococcales</taxon>
        <taxon>Cystobacterineae</taxon>
        <taxon>Myxococcaceae</taxon>
        <taxon>Pseudomyxococcus</taxon>
    </lineage>
</organism>
<dbReference type="STRING" id="1297742.A176_006287"/>
<dbReference type="InterPro" id="IPR001789">
    <property type="entry name" value="Sig_transdc_resp-reg_receiver"/>
</dbReference>
<evidence type="ECO:0000256" key="3">
    <source>
        <dbReference type="SAM" id="MobiDB-lite"/>
    </source>
</evidence>
<dbReference type="Pfam" id="PF00072">
    <property type="entry name" value="Response_reg"/>
    <property type="match status" value="1"/>
</dbReference>